<dbReference type="AlphaFoldDB" id="A0A150Y296"/>
<evidence type="ECO:0000313" key="3">
    <source>
        <dbReference type="Proteomes" id="UP000075663"/>
    </source>
</evidence>
<name>A0A150Y296_9BACT</name>
<gene>
    <name evidence="2" type="ORF">AWW67_15710</name>
</gene>
<reference evidence="2 3" key="1">
    <citation type="submission" date="2016-01" db="EMBL/GenBank/DDBJ databases">
        <title>Genome sequencing of Roseivirga seohaensis SW-152.</title>
        <authorList>
            <person name="Selvaratnam C."/>
            <person name="Thevarajoo S."/>
            <person name="Goh K.M."/>
            <person name="Ee R."/>
            <person name="Chan K.-G."/>
            <person name="Chong C.S."/>
        </authorList>
    </citation>
    <scope>NUCLEOTIDE SEQUENCE [LARGE SCALE GENOMIC DNA]</scope>
    <source>
        <strain evidence="2 3">SW-152</strain>
    </source>
</reference>
<sequence>MRKAQLSNEEQRKGKDDSKFHRNVFLTSSITIFQPVNSNHRNKIITALKLKLWLVVKIYRLVYFYM</sequence>
<comment type="caution">
    <text evidence="2">The sequence shown here is derived from an EMBL/GenBank/DDBJ whole genome shotgun (WGS) entry which is preliminary data.</text>
</comment>
<evidence type="ECO:0000256" key="1">
    <source>
        <dbReference type="SAM" id="MobiDB-lite"/>
    </source>
</evidence>
<organism evidence="2 3">
    <name type="scientific">Roseivirga seohaensis</name>
    <dbReference type="NCBI Taxonomy" id="1914963"/>
    <lineage>
        <taxon>Bacteria</taxon>
        <taxon>Pseudomonadati</taxon>
        <taxon>Bacteroidota</taxon>
        <taxon>Cytophagia</taxon>
        <taxon>Cytophagales</taxon>
        <taxon>Roseivirgaceae</taxon>
        <taxon>Roseivirga</taxon>
    </lineage>
</organism>
<evidence type="ECO:0000313" key="2">
    <source>
        <dbReference type="EMBL" id="KYG85160.1"/>
    </source>
</evidence>
<dbReference type="EMBL" id="LRPB01000005">
    <property type="protein sequence ID" value="KYG85160.1"/>
    <property type="molecule type" value="Genomic_DNA"/>
</dbReference>
<feature type="compositionally biased region" description="Basic and acidic residues" evidence="1">
    <location>
        <begin position="9"/>
        <end position="20"/>
    </location>
</feature>
<accession>A0A150Y296</accession>
<proteinExistence type="predicted"/>
<dbReference type="STRING" id="1914963.AWW67_15710"/>
<dbReference type="Proteomes" id="UP000075663">
    <property type="component" value="Unassembled WGS sequence"/>
</dbReference>
<feature type="region of interest" description="Disordered" evidence="1">
    <location>
        <begin position="1"/>
        <end position="20"/>
    </location>
</feature>
<protein>
    <submittedName>
        <fullName evidence="2">Uncharacterized protein</fullName>
    </submittedName>
</protein>